<dbReference type="GO" id="GO:0046872">
    <property type="term" value="F:metal ion binding"/>
    <property type="evidence" value="ECO:0007669"/>
    <property type="project" value="UniProtKB-KW"/>
</dbReference>
<sequence length="227" mass="24025">MIAHGVPVIFRPVEGHATGQIGYVLGDSADGVAVVIDPPAGETELILALLTESGLRLVMVLRTHVHANDTGNCAALCERTGAVLVSGETARNGSDAVRRVGHGDVLTFGGQVIRVLATPGHTPDCVSYLWHDRLMCGDTFDLGSCSAEGSEANPAELYDSLTRHIFPLPDQVLVFPAHAMKARRVAMLAELRARLTPVLARGRDAFITEMASRQRSGSAGSGSSRAY</sequence>
<accession>A0A2U8GLR0</accession>
<dbReference type="InterPro" id="IPR051682">
    <property type="entry name" value="Mito_Persulfide_Diox"/>
</dbReference>
<dbReference type="SUPFAM" id="SSF56281">
    <property type="entry name" value="Metallo-hydrolase/oxidoreductase"/>
    <property type="match status" value="1"/>
</dbReference>
<dbReference type="Proteomes" id="UP000244930">
    <property type="component" value="Chromosome"/>
</dbReference>
<reference evidence="3 4" key="1">
    <citation type="submission" date="2017-06" db="EMBL/GenBank/DDBJ databases">
        <title>Azoarcus.</title>
        <authorList>
            <person name="Woo J.-H."/>
            <person name="Kim H.-S."/>
        </authorList>
    </citation>
    <scope>NUCLEOTIDE SEQUENCE [LARGE SCALE GENOMIC DNA]</scope>
    <source>
        <strain evidence="3 4">TSPY31</strain>
    </source>
</reference>
<dbReference type="AlphaFoldDB" id="A0A2U8GLR0"/>
<feature type="domain" description="Metallo-beta-lactamase" evidence="2">
    <location>
        <begin position="19"/>
        <end position="178"/>
    </location>
</feature>
<proteinExistence type="predicted"/>
<dbReference type="KEGG" id="acom:CEW83_01795"/>
<organism evidence="3 4">
    <name type="scientific">Parazoarcus communis</name>
    <dbReference type="NCBI Taxonomy" id="41977"/>
    <lineage>
        <taxon>Bacteria</taxon>
        <taxon>Pseudomonadati</taxon>
        <taxon>Pseudomonadota</taxon>
        <taxon>Betaproteobacteria</taxon>
        <taxon>Rhodocyclales</taxon>
        <taxon>Zoogloeaceae</taxon>
        <taxon>Parazoarcus</taxon>
    </lineage>
</organism>
<keyword evidence="1" id="KW-0479">Metal-binding</keyword>
<dbReference type="GO" id="GO:0016787">
    <property type="term" value="F:hydrolase activity"/>
    <property type="evidence" value="ECO:0007669"/>
    <property type="project" value="UniProtKB-KW"/>
</dbReference>
<dbReference type="InterPro" id="IPR001279">
    <property type="entry name" value="Metallo-B-lactamas"/>
</dbReference>
<dbReference type="Gene3D" id="3.60.15.10">
    <property type="entry name" value="Ribonuclease Z/Hydroxyacylglutathione hydrolase-like"/>
    <property type="match status" value="1"/>
</dbReference>
<evidence type="ECO:0000259" key="2">
    <source>
        <dbReference type="SMART" id="SM00849"/>
    </source>
</evidence>
<evidence type="ECO:0000256" key="1">
    <source>
        <dbReference type="ARBA" id="ARBA00022723"/>
    </source>
</evidence>
<dbReference type="PANTHER" id="PTHR43084">
    <property type="entry name" value="PERSULFIDE DIOXYGENASE ETHE1"/>
    <property type="match status" value="1"/>
</dbReference>
<dbReference type="GO" id="GO:0006749">
    <property type="term" value="P:glutathione metabolic process"/>
    <property type="evidence" value="ECO:0007669"/>
    <property type="project" value="InterPro"/>
</dbReference>
<dbReference type="GO" id="GO:0050313">
    <property type="term" value="F:sulfur dioxygenase activity"/>
    <property type="evidence" value="ECO:0007669"/>
    <property type="project" value="InterPro"/>
</dbReference>
<keyword evidence="3" id="KW-0378">Hydrolase</keyword>
<dbReference type="RefSeq" id="WP_108947821.1">
    <property type="nucleotide sequence ID" value="NZ_CP022187.1"/>
</dbReference>
<dbReference type="SMART" id="SM00849">
    <property type="entry name" value="Lactamase_B"/>
    <property type="match status" value="1"/>
</dbReference>
<dbReference type="PANTHER" id="PTHR43084:SF1">
    <property type="entry name" value="PERSULFIDE DIOXYGENASE ETHE1, MITOCHONDRIAL"/>
    <property type="match status" value="1"/>
</dbReference>
<gene>
    <name evidence="3" type="ORF">CEW83_01795</name>
</gene>
<dbReference type="GO" id="GO:0070813">
    <property type="term" value="P:hydrogen sulfide metabolic process"/>
    <property type="evidence" value="ECO:0007669"/>
    <property type="project" value="TreeGrafter"/>
</dbReference>
<dbReference type="InterPro" id="IPR044528">
    <property type="entry name" value="POD-like_MBL-fold"/>
</dbReference>
<dbReference type="CDD" id="cd07724">
    <property type="entry name" value="POD-like_MBL-fold"/>
    <property type="match status" value="1"/>
</dbReference>
<evidence type="ECO:0000313" key="3">
    <source>
        <dbReference type="EMBL" id="AWI74113.1"/>
    </source>
</evidence>
<dbReference type="InterPro" id="IPR036866">
    <property type="entry name" value="RibonucZ/Hydroxyglut_hydro"/>
</dbReference>
<protein>
    <submittedName>
        <fullName evidence="3">MBL fold metallo-hydrolase</fullName>
    </submittedName>
</protein>
<evidence type="ECO:0000313" key="4">
    <source>
        <dbReference type="Proteomes" id="UP000244930"/>
    </source>
</evidence>
<keyword evidence="4" id="KW-1185">Reference proteome</keyword>
<name>A0A2U8GLR0_9RHOO</name>
<dbReference type="EMBL" id="CP022187">
    <property type="protein sequence ID" value="AWI74113.1"/>
    <property type="molecule type" value="Genomic_DNA"/>
</dbReference>